<sequence length="512" mass="54712">MAGGDAPGGGEIRGADGLGDGGPPSSGLPDGPRGNDEVRERIVKILAWLPLGLLSAAIAEVVLARPDSRISLTIIVAACACTAALVWIGVAALRSWRRRRPADVAPTEAAGGSAHAGRPGRVLPGRRGGGDGRGTDAAAIRFYARRAEFHAADLVVPGSRRGAEEWFAAEADRMIELLSRGGARAAERRRLAVIAGAVESWLVRQRRTADLRRLADAMEEGCERAVRRRGGGLDGWSRRTARRAAGRPDAELRGLARITRAAALRLDGYGERAEEELGAISMTDSGSLSGRENNAWAVLRLREAEHGRVDGKLSAHQEDDALQEAESCLRDAVERLPASDLHAWIGVRINLGVLCLRLGEPQHARHHFTEAEWLARQLEDHSAEAHAVELGGVAEWRLGDRAYACRRWRAARDLFEGIGEDAGLARCLLHGGTALLVQPDLGAELSDEPGPWTETRAAALALEHIDRSIGLRHAEPAGSPGLLLAHRHRDQAERLLRAGRGPGSAAADATPV</sequence>
<proteinExistence type="predicted"/>
<dbReference type="RefSeq" id="WP_093940733.1">
    <property type="nucleotide sequence ID" value="NZ_CP022521.1"/>
</dbReference>
<evidence type="ECO:0000313" key="3">
    <source>
        <dbReference type="EMBL" id="ASO19183.1"/>
    </source>
</evidence>
<keyword evidence="4" id="KW-1185">Reference proteome</keyword>
<feature type="region of interest" description="Disordered" evidence="1">
    <location>
        <begin position="1"/>
        <end position="34"/>
    </location>
</feature>
<dbReference type="OrthoDB" id="4506116at2"/>
<organism evidence="3 4">
    <name type="scientific">Actinoalloteichus hoggarensis</name>
    <dbReference type="NCBI Taxonomy" id="1470176"/>
    <lineage>
        <taxon>Bacteria</taxon>
        <taxon>Bacillati</taxon>
        <taxon>Actinomycetota</taxon>
        <taxon>Actinomycetes</taxon>
        <taxon>Pseudonocardiales</taxon>
        <taxon>Pseudonocardiaceae</taxon>
        <taxon>Actinoalloteichus</taxon>
    </lineage>
</organism>
<protein>
    <submittedName>
        <fullName evidence="3">Uncharacterized protein</fullName>
    </submittedName>
</protein>
<dbReference type="Proteomes" id="UP000204221">
    <property type="component" value="Chromosome"/>
</dbReference>
<evidence type="ECO:0000256" key="2">
    <source>
        <dbReference type="SAM" id="Phobius"/>
    </source>
</evidence>
<reference evidence="3 4" key="1">
    <citation type="submission" date="2017-07" db="EMBL/GenBank/DDBJ databases">
        <title>Complete genome sequence of Actinoalloteichus hoggarensis DSM 45943, type strain of Actinoalloteichus hoggarensis.</title>
        <authorList>
            <person name="Ruckert C."/>
            <person name="Nouioui I."/>
            <person name="Willmese J."/>
            <person name="van Wezel G."/>
            <person name="Klenk H.-P."/>
            <person name="Kalinowski J."/>
            <person name="Zotchev S.B."/>
        </authorList>
    </citation>
    <scope>NUCLEOTIDE SEQUENCE [LARGE SCALE GENOMIC DNA]</scope>
    <source>
        <strain evidence="3 4">DSM 45943</strain>
    </source>
</reference>
<dbReference type="EMBL" id="CP022521">
    <property type="protein sequence ID" value="ASO19183.1"/>
    <property type="molecule type" value="Genomic_DNA"/>
</dbReference>
<dbReference type="Gene3D" id="1.25.40.10">
    <property type="entry name" value="Tetratricopeptide repeat domain"/>
    <property type="match status" value="1"/>
</dbReference>
<evidence type="ECO:0000256" key="1">
    <source>
        <dbReference type="SAM" id="MobiDB-lite"/>
    </source>
</evidence>
<keyword evidence="2" id="KW-1133">Transmembrane helix</keyword>
<feature type="compositionally biased region" description="Gly residues" evidence="1">
    <location>
        <begin position="1"/>
        <end position="24"/>
    </location>
</feature>
<feature type="transmembrane region" description="Helical" evidence="2">
    <location>
        <begin position="45"/>
        <end position="64"/>
    </location>
</feature>
<gene>
    <name evidence="3" type="ORF">AHOG_07690</name>
</gene>
<dbReference type="SUPFAM" id="SSF48452">
    <property type="entry name" value="TPR-like"/>
    <property type="match status" value="1"/>
</dbReference>
<feature type="transmembrane region" description="Helical" evidence="2">
    <location>
        <begin position="70"/>
        <end position="93"/>
    </location>
</feature>
<name>A0A221W094_9PSEU</name>
<keyword evidence="2" id="KW-0472">Membrane</keyword>
<dbReference type="InterPro" id="IPR011990">
    <property type="entry name" value="TPR-like_helical_dom_sf"/>
</dbReference>
<feature type="region of interest" description="Disordered" evidence="1">
    <location>
        <begin position="104"/>
        <end position="133"/>
    </location>
</feature>
<dbReference type="AlphaFoldDB" id="A0A221W094"/>
<keyword evidence="2" id="KW-0812">Transmembrane</keyword>
<evidence type="ECO:0000313" key="4">
    <source>
        <dbReference type="Proteomes" id="UP000204221"/>
    </source>
</evidence>
<accession>A0A221W094</accession>
<dbReference type="KEGG" id="ahg:AHOG_07690"/>